<dbReference type="InterPro" id="IPR000713">
    <property type="entry name" value="Mur_ligase_N"/>
</dbReference>
<dbReference type="SUPFAM" id="SSF53623">
    <property type="entry name" value="MurD-like peptide ligases, catalytic domain"/>
    <property type="match status" value="1"/>
</dbReference>
<keyword evidence="9 10" id="KW-0961">Cell wall biogenesis/degradation</keyword>
<keyword evidence="8 10" id="KW-0131">Cell cycle</keyword>
<evidence type="ECO:0000256" key="1">
    <source>
        <dbReference type="ARBA" id="ARBA00022490"/>
    </source>
</evidence>
<evidence type="ECO:0000256" key="3">
    <source>
        <dbReference type="ARBA" id="ARBA00022618"/>
    </source>
</evidence>
<reference evidence="15 16" key="1">
    <citation type="submission" date="2020-08" db="EMBL/GenBank/DDBJ databases">
        <title>Genomic Encyclopedia of Type Strains, Phase IV (KMG-IV): sequencing the most valuable type-strain genomes for metagenomic binning, comparative biology and taxonomic classification.</title>
        <authorList>
            <person name="Goeker M."/>
        </authorList>
    </citation>
    <scope>NUCLEOTIDE SEQUENCE [LARGE SCALE GENOMIC DNA]</scope>
    <source>
        <strain evidence="15 16">DSM 24696</strain>
    </source>
</reference>
<dbReference type="InterPro" id="IPR051046">
    <property type="entry name" value="MurCDEF_CellWall_CoF430Synth"/>
</dbReference>
<keyword evidence="4 10" id="KW-0547">Nucleotide-binding</keyword>
<evidence type="ECO:0000259" key="13">
    <source>
        <dbReference type="Pfam" id="PF02875"/>
    </source>
</evidence>
<evidence type="ECO:0000256" key="11">
    <source>
        <dbReference type="RuleBase" id="RU004136"/>
    </source>
</evidence>
<accession>A0A840QLE6</accession>
<evidence type="ECO:0000256" key="5">
    <source>
        <dbReference type="ARBA" id="ARBA00022840"/>
    </source>
</evidence>
<dbReference type="Pfam" id="PF01225">
    <property type="entry name" value="Mur_ligase"/>
    <property type="match status" value="1"/>
</dbReference>
<evidence type="ECO:0000259" key="12">
    <source>
        <dbReference type="Pfam" id="PF01225"/>
    </source>
</evidence>
<evidence type="ECO:0000256" key="10">
    <source>
        <dbReference type="HAMAP-Rule" id="MF_02019"/>
    </source>
</evidence>
<dbReference type="InterPro" id="IPR013221">
    <property type="entry name" value="Mur_ligase_cen"/>
</dbReference>
<keyword evidence="2 10" id="KW-0436">Ligase</keyword>
<evidence type="ECO:0000256" key="2">
    <source>
        <dbReference type="ARBA" id="ARBA00022598"/>
    </source>
</evidence>
<dbReference type="GO" id="GO:0009252">
    <property type="term" value="P:peptidoglycan biosynthetic process"/>
    <property type="evidence" value="ECO:0007669"/>
    <property type="project" value="UniProtKB-UniRule"/>
</dbReference>
<comment type="pathway">
    <text evidence="10 11">Cell wall biogenesis; peptidoglycan biosynthesis.</text>
</comment>
<dbReference type="InterPro" id="IPR005863">
    <property type="entry name" value="UDP-N-AcMur_synth"/>
</dbReference>
<dbReference type="Gene3D" id="3.40.1190.10">
    <property type="entry name" value="Mur-like, catalytic domain"/>
    <property type="match status" value="1"/>
</dbReference>
<dbReference type="GO" id="GO:0005524">
    <property type="term" value="F:ATP binding"/>
    <property type="evidence" value="ECO:0007669"/>
    <property type="project" value="UniProtKB-UniRule"/>
</dbReference>
<keyword evidence="5 10" id="KW-0067">ATP-binding</keyword>
<dbReference type="RefSeq" id="WP_184662648.1">
    <property type="nucleotide sequence ID" value="NZ_JACHHB010000001.1"/>
</dbReference>
<dbReference type="GO" id="GO:0005737">
    <property type="term" value="C:cytoplasm"/>
    <property type="evidence" value="ECO:0007669"/>
    <property type="project" value="UniProtKB-SubCell"/>
</dbReference>
<keyword evidence="16" id="KW-1185">Reference proteome</keyword>
<keyword evidence="6 10" id="KW-0133">Cell shape</keyword>
<dbReference type="EMBL" id="JACHHB010000001">
    <property type="protein sequence ID" value="MBB5172176.1"/>
    <property type="molecule type" value="Genomic_DNA"/>
</dbReference>
<comment type="catalytic activity">
    <reaction evidence="10 11">
        <text>D-alanyl-D-alanine + UDP-N-acetyl-alpha-D-muramoyl-L-alanyl-gamma-D-glutamyl-meso-2,6-diaminopimelate + ATP = UDP-N-acetyl-alpha-D-muramoyl-L-alanyl-gamma-D-glutamyl-meso-2,6-diaminopimeloyl-D-alanyl-D-alanine + ADP + phosphate + H(+)</text>
        <dbReference type="Rhea" id="RHEA:28374"/>
        <dbReference type="ChEBI" id="CHEBI:15378"/>
        <dbReference type="ChEBI" id="CHEBI:30616"/>
        <dbReference type="ChEBI" id="CHEBI:43474"/>
        <dbReference type="ChEBI" id="CHEBI:57822"/>
        <dbReference type="ChEBI" id="CHEBI:61386"/>
        <dbReference type="ChEBI" id="CHEBI:83905"/>
        <dbReference type="ChEBI" id="CHEBI:456216"/>
        <dbReference type="EC" id="6.3.2.10"/>
    </reaction>
</comment>
<evidence type="ECO:0000256" key="7">
    <source>
        <dbReference type="ARBA" id="ARBA00022984"/>
    </source>
</evidence>
<dbReference type="Gene3D" id="3.90.190.20">
    <property type="entry name" value="Mur ligase, C-terminal domain"/>
    <property type="match status" value="1"/>
</dbReference>
<comment type="similarity">
    <text evidence="10">Belongs to the MurCDEF family. MurF subfamily.</text>
</comment>
<feature type="domain" description="Mur ligase central" evidence="14">
    <location>
        <begin position="115"/>
        <end position="297"/>
    </location>
</feature>
<comment type="subcellular location">
    <subcellularLocation>
        <location evidence="10 11">Cytoplasm</location>
    </subcellularLocation>
</comment>
<keyword evidence="3 10" id="KW-0132">Cell division</keyword>
<name>A0A840QLE6_9BACI</name>
<dbReference type="GO" id="GO:0047480">
    <property type="term" value="F:UDP-N-acetylmuramoyl-tripeptide-D-alanyl-D-alanine ligase activity"/>
    <property type="evidence" value="ECO:0007669"/>
    <property type="project" value="UniProtKB-UniRule"/>
</dbReference>
<evidence type="ECO:0000256" key="8">
    <source>
        <dbReference type="ARBA" id="ARBA00023306"/>
    </source>
</evidence>
<evidence type="ECO:0000313" key="16">
    <source>
        <dbReference type="Proteomes" id="UP000551878"/>
    </source>
</evidence>
<evidence type="ECO:0000256" key="6">
    <source>
        <dbReference type="ARBA" id="ARBA00022960"/>
    </source>
</evidence>
<dbReference type="GO" id="GO:0071555">
    <property type="term" value="P:cell wall organization"/>
    <property type="evidence" value="ECO:0007669"/>
    <property type="project" value="UniProtKB-KW"/>
</dbReference>
<dbReference type="PANTHER" id="PTHR43024:SF1">
    <property type="entry name" value="UDP-N-ACETYLMURAMOYL-TRIPEPTIDE--D-ALANYL-D-ALANINE LIGASE"/>
    <property type="match status" value="1"/>
</dbReference>
<dbReference type="InterPro" id="IPR004101">
    <property type="entry name" value="Mur_ligase_C"/>
</dbReference>
<dbReference type="InterPro" id="IPR036565">
    <property type="entry name" value="Mur-like_cat_sf"/>
</dbReference>
<dbReference type="InterPro" id="IPR036615">
    <property type="entry name" value="Mur_ligase_C_dom_sf"/>
</dbReference>
<dbReference type="HAMAP" id="MF_02019">
    <property type="entry name" value="MurF"/>
    <property type="match status" value="1"/>
</dbReference>
<dbReference type="InterPro" id="IPR035911">
    <property type="entry name" value="MurE/MurF_N"/>
</dbReference>
<keyword evidence="7 10" id="KW-0573">Peptidoglycan synthesis</keyword>
<evidence type="ECO:0000313" key="15">
    <source>
        <dbReference type="EMBL" id="MBB5172176.1"/>
    </source>
</evidence>
<evidence type="ECO:0000259" key="14">
    <source>
        <dbReference type="Pfam" id="PF08245"/>
    </source>
</evidence>
<evidence type="ECO:0000256" key="9">
    <source>
        <dbReference type="ARBA" id="ARBA00023316"/>
    </source>
</evidence>
<gene>
    <name evidence="10" type="primary">murF</name>
    <name evidence="15" type="ORF">HNQ41_000316</name>
</gene>
<dbReference type="EC" id="6.3.2.10" evidence="10 11"/>
<dbReference type="NCBIfam" id="TIGR01143">
    <property type="entry name" value="murF"/>
    <property type="match status" value="1"/>
</dbReference>
<proteinExistence type="inferred from homology"/>
<protein>
    <recommendedName>
        <fullName evidence="10 11">UDP-N-acetylmuramoyl-tripeptide--D-alanyl-D-alanine ligase</fullName>
        <ecNumber evidence="10 11">6.3.2.10</ecNumber>
    </recommendedName>
    <alternativeName>
        <fullName evidence="10">D-alanyl-D-alanine-adding enzyme</fullName>
    </alternativeName>
</protein>
<dbReference type="Gene3D" id="3.40.1390.10">
    <property type="entry name" value="MurE/MurF, N-terminal domain"/>
    <property type="match status" value="1"/>
</dbReference>
<dbReference type="Pfam" id="PF08245">
    <property type="entry name" value="Mur_ligase_M"/>
    <property type="match status" value="1"/>
</dbReference>
<dbReference type="GO" id="GO:0008360">
    <property type="term" value="P:regulation of cell shape"/>
    <property type="evidence" value="ECO:0007669"/>
    <property type="project" value="UniProtKB-KW"/>
</dbReference>
<keyword evidence="1 10" id="KW-0963">Cytoplasm</keyword>
<dbReference type="Pfam" id="PF02875">
    <property type="entry name" value="Mur_ligase_C"/>
    <property type="match status" value="1"/>
</dbReference>
<feature type="domain" description="Mur ligase N-terminal catalytic" evidence="12">
    <location>
        <begin position="28"/>
        <end position="104"/>
    </location>
</feature>
<comment type="function">
    <text evidence="10 11">Involved in cell wall formation. Catalyzes the final step in the synthesis of UDP-N-acetylmuramoyl-pentapeptide, the precursor of murein.</text>
</comment>
<comment type="caution">
    <text evidence="15">The sequence shown here is derived from an EMBL/GenBank/DDBJ whole genome shotgun (WGS) entry which is preliminary data.</text>
</comment>
<sequence length="460" mass="51264">MSANIPYKLLKSECRSYTGSFNSEDVLTGVSIDSRTVKKGELFVPIIGERFDGHEFAETAVTSGAKALFWQEGRPLPETVEKINVPIFYVQDTLVAMQQLSKRYLNEVNPSVVAVTGSIGKTTTKDMVAHVLEGSLHVHKTKGNYNNHIGMPLTLLQMPKDTEVLVVELGMNHAGEISFLSQHVCPDLSVITNIGESHMEQLGSREGIAKAKLEILDGMTHEGTLIVDGDEPLLDKDYFVQKLTCSVRSAQADLFSKNIASTHDGVSFQVSNDDECYHLAMIGEHHVKNALYTIAVANHFHIDRQTVRQRLKNMAKTAMRMERLKCPNTSALLINDAYNASPTSMKAAIESIIQLEGYKRKIVVLGDMYELGDEEKSLHKSVAEVIRTPITDVVTVGEKALWIAQALTEQFDDKLKVKHFSSKEIAEPFIRENLDEQTVVLFKASRGLKFEEIIEELCSR</sequence>
<dbReference type="AlphaFoldDB" id="A0A840QLE6"/>
<dbReference type="Proteomes" id="UP000551878">
    <property type="component" value="Unassembled WGS sequence"/>
</dbReference>
<organism evidence="15 16">
    <name type="scientific">Texcoconibacillus texcoconensis</name>
    <dbReference type="NCBI Taxonomy" id="1095777"/>
    <lineage>
        <taxon>Bacteria</taxon>
        <taxon>Bacillati</taxon>
        <taxon>Bacillota</taxon>
        <taxon>Bacilli</taxon>
        <taxon>Bacillales</taxon>
        <taxon>Bacillaceae</taxon>
        <taxon>Texcoconibacillus</taxon>
    </lineage>
</organism>
<dbReference type="PANTHER" id="PTHR43024">
    <property type="entry name" value="UDP-N-ACETYLMURAMOYL-TRIPEPTIDE--D-ALANYL-D-ALANINE LIGASE"/>
    <property type="match status" value="1"/>
</dbReference>
<feature type="domain" description="Mur ligase C-terminal" evidence="13">
    <location>
        <begin position="319"/>
        <end position="446"/>
    </location>
</feature>
<feature type="binding site" evidence="10">
    <location>
        <begin position="117"/>
        <end position="123"/>
    </location>
    <ligand>
        <name>ATP</name>
        <dbReference type="ChEBI" id="CHEBI:30616"/>
    </ligand>
</feature>
<dbReference type="SUPFAM" id="SSF53244">
    <property type="entry name" value="MurD-like peptide ligases, peptide-binding domain"/>
    <property type="match status" value="1"/>
</dbReference>
<dbReference type="GO" id="GO:0051301">
    <property type="term" value="P:cell division"/>
    <property type="evidence" value="ECO:0007669"/>
    <property type="project" value="UniProtKB-KW"/>
</dbReference>
<dbReference type="UniPathway" id="UPA00219"/>
<evidence type="ECO:0000256" key="4">
    <source>
        <dbReference type="ARBA" id="ARBA00022741"/>
    </source>
</evidence>
<dbReference type="SUPFAM" id="SSF63418">
    <property type="entry name" value="MurE/MurF N-terminal domain"/>
    <property type="match status" value="1"/>
</dbReference>